<gene>
    <name evidence="3" type="ORF">SAMN04487988_106103</name>
</gene>
<dbReference type="InterPro" id="IPR015659">
    <property type="entry name" value="Proline_oxidase"/>
</dbReference>
<evidence type="ECO:0000313" key="4">
    <source>
        <dbReference type="Proteomes" id="UP000199642"/>
    </source>
</evidence>
<dbReference type="GO" id="GO:0071949">
    <property type="term" value="F:FAD binding"/>
    <property type="evidence" value="ECO:0007669"/>
    <property type="project" value="TreeGrafter"/>
</dbReference>
<evidence type="ECO:0000256" key="1">
    <source>
        <dbReference type="ARBA" id="ARBA00023002"/>
    </source>
</evidence>
<feature type="domain" description="Proline dehydrogenase" evidence="2">
    <location>
        <begin position="80"/>
        <end position="375"/>
    </location>
</feature>
<dbReference type="InterPro" id="IPR029041">
    <property type="entry name" value="FAD-linked_oxidoreductase-like"/>
</dbReference>
<keyword evidence="4" id="KW-1185">Reference proteome</keyword>
<dbReference type="OrthoDB" id="1401444at2"/>
<dbReference type="PANTHER" id="PTHR13914">
    <property type="entry name" value="PROLINE OXIDASE"/>
    <property type="match status" value="1"/>
</dbReference>
<evidence type="ECO:0000313" key="3">
    <source>
        <dbReference type="EMBL" id="SFG65900.1"/>
    </source>
</evidence>
<proteinExistence type="predicted"/>
<dbReference type="EMBL" id="FOPC01000006">
    <property type="protein sequence ID" value="SFG65900.1"/>
    <property type="molecule type" value="Genomic_DNA"/>
</dbReference>
<name>A0A1I2TLX6_9BACT</name>
<dbReference type="Gene3D" id="3.20.20.220">
    <property type="match status" value="1"/>
</dbReference>
<keyword evidence="1" id="KW-0560">Oxidoreductase</keyword>
<evidence type="ECO:0000259" key="2">
    <source>
        <dbReference type="Pfam" id="PF01619"/>
    </source>
</evidence>
<dbReference type="PANTHER" id="PTHR13914:SF0">
    <property type="entry name" value="PROLINE DEHYDROGENASE 1, MITOCHONDRIAL"/>
    <property type="match status" value="1"/>
</dbReference>
<dbReference type="RefSeq" id="WP_092791163.1">
    <property type="nucleotide sequence ID" value="NZ_FOPC01000006.1"/>
</dbReference>
<accession>A0A1I2TLX6</accession>
<dbReference type="GO" id="GO:0004657">
    <property type="term" value="F:proline dehydrogenase activity"/>
    <property type="evidence" value="ECO:0007669"/>
    <property type="project" value="InterPro"/>
</dbReference>
<dbReference type="SUPFAM" id="SSF51730">
    <property type="entry name" value="FAD-linked oxidoreductase"/>
    <property type="match status" value="1"/>
</dbReference>
<dbReference type="InterPro" id="IPR002872">
    <property type="entry name" value="Proline_DH_dom"/>
</dbReference>
<dbReference type="AlphaFoldDB" id="A0A1I2TLX6"/>
<dbReference type="GO" id="GO:0010133">
    <property type="term" value="P:L-proline catabolic process to L-glutamate"/>
    <property type="evidence" value="ECO:0007669"/>
    <property type="project" value="TreeGrafter"/>
</dbReference>
<dbReference type="STRING" id="435880.SAMN04487988_106103"/>
<dbReference type="Pfam" id="PF01619">
    <property type="entry name" value="Pro_dh"/>
    <property type="match status" value="1"/>
</dbReference>
<organism evidence="3 4">
    <name type="scientific">Algoriphagus hitonicola</name>
    <dbReference type="NCBI Taxonomy" id="435880"/>
    <lineage>
        <taxon>Bacteria</taxon>
        <taxon>Pseudomonadati</taxon>
        <taxon>Bacteroidota</taxon>
        <taxon>Cytophagia</taxon>
        <taxon>Cytophagales</taxon>
        <taxon>Cyclobacteriaceae</taxon>
        <taxon>Algoriphagus</taxon>
    </lineage>
</organism>
<sequence>MPVKPKISFENLEVAFASKSDAELRKMYLIFATLNNNLISELGIGLANLAFKLRFPVKGIMKKTMFGHFCGGETISESIEASRKLAEYGVHSILDLSVEGKGDEKSFNQTTDEIFQTMIESSKTNFMPFGVFKTTGLGDYHIMEKIQLGKALTDQEKEAFERVKIRVDRLCKAAHDLGLKILVDAEDSWYQNTIDDLAYEMMEKYNQERSVVYNTYQMYRHDSLERLKKAHQIALEKGYNFAAKPVRGAYMEKERERAEEMGYLDPIQPNKAATDRDYDAAIEYSVKNRIALVCATHNEKSCLKLTEWMDECDINPKSDLVYFSQLYGMSDNISFNLAKAGYNVVKYVPYGPVEKVMPYLTRRAAENSSIAGQSSREFELVRREMKRRKGESK</sequence>
<protein>
    <submittedName>
        <fullName evidence="3">L-proline dehydrogenase</fullName>
    </submittedName>
</protein>
<dbReference type="Proteomes" id="UP000199642">
    <property type="component" value="Unassembled WGS sequence"/>
</dbReference>
<reference evidence="4" key="1">
    <citation type="submission" date="2016-10" db="EMBL/GenBank/DDBJ databases">
        <authorList>
            <person name="Varghese N."/>
            <person name="Submissions S."/>
        </authorList>
    </citation>
    <scope>NUCLEOTIDE SEQUENCE [LARGE SCALE GENOMIC DNA]</scope>
    <source>
        <strain evidence="4">DSM 19315</strain>
    </source>
</reference>